<dbReference type="SUPFAM" id="SSF52540">
    <property type="entry name" value="P-loop containing nucleoside triphosphate hydrolases"/>
    <property type="match status" value="1"/>
</dbReference>
<organism evidence="1 2">
    <name type="scientific">Leucosporidium creatinivorum</name>
    <dbReference type="NCBI Taxonomy" id="106004"/>
    <lineage>
        <taxon>Eukaryota</taxon>
        <taxon>Fungi</taxon>
        <taxon>Dikarya</taxon>
        <taxon>Basidiomycota</taxon>
        <taxon>Pucciniomycotina</taxon>
        <taxon>Microbotryomycetes</taxon>
        <taxon>Leucosporidiales</taxon>
        <taxon>Leucosporidium</taxon>
    </lineage>
</organism>
<gene>
    <name evidence="1" type="ORF">BCR35DRAFT_296628</name>
</gene>
<dbReference type="EMBL" id="MCGR01000094">
    <property type="protein sequence ID" value="ORY54886.1"/>
    <property type="molecule type" value="Genomic_DNA"/>
</dbReference>
<name>A0A1Y2D727_9BASI</name>
<dbReference type="OrthoDB" id="347435at2759"/>
<proteinExistence type="predicted"/>
<dbReference type="Gene3D" id="3.40.50.300">
    <property type="entry name" value="P-loop containing nucleotide triphosphate hydrolases"/>
    <property type="match status" value="1"/>
</dbReference>
<evidence type="ECO:0000313" key="2">
    <source>
        <dbReference type="Proteomes" id="UP000193467"/>
    </source>
</evidence>
<dbReference type="STRING" id="106004.A0A1Y2D727"/>
<dbReference type="InParanoid" id="A0A1Y2D727"/>
<evidence type="ECO:0000313" key="1">
    <source>
        <dbReference type="EMBL" id="ORY54886.1"/>
    </source>
</evidence>
<dbReference type="Proteomes" id="UP000193467">
    <property type="component" value="Unassembled WGS sequence"/>
</dbReference>
<protein>
    <recommendedName>
        <fullName evidence="3">P-loop containing nucleoside triphosphate hydrolase protein</fullName>
    </recommendedName>
</protein>
<dbReference type="FunCoup" id="A0A1Y2D727">
    <property type="interactions" value="415"/>
</dbReference>
<reference evidence="1 2" key="1">
    <citation type="submission" date="2016-07" db="EMBL/GenBank/DDBJ databases">
        <title>Pervasive Adenine N6-methylation of Active Genes in Fungi.</title>
        <authorList>
            <consortium name="DOE Joint Genome Institute"/>
            <person name="Mondo S.J."/>
            <person name="Dannebaum R.O."/>
            <person name="Kuo R.C."/>
            <person name="Labutti K."/>
            <person name="Haridas S."/>
            <person name="Kuo A."/>
            <person name="Salamov A."/>
            <person name="Ahrendt S.R."/>
            <person name="Lipzen A."/>
            <person name="Sullivan W."/>
            <person name="Andreopoulos W.B."/>
            <person name="Clum A."/>
            <person name="Lindquist E."/>
            <person name="Daum C."/>
            <person name="Ramamoorthy G.K."/>
            <person name="Gryganskyi A."/>
            <person name="Culley D."/>
            <person name="Magnuson J.K."/>
            <person name="James T.Y."/>
            <person name="O'Malley M.A."/>
            <person name="Stajich J.E."/>
            <person name="Spatafora J.W."/>
            <person name="Visel A."/>
            <person name="Grigoriev I.V."/>
        </authorList>
    </citation>
    <scope>NUCLEOTIDE SEQUENCE [LARGE SCALE GENOMIC DNA]</scope>
    <source>
        <strain evidence="1 2">62-1032</strain>
    </source>
</reference>
<sequence>MAPIVPIVNPVSGDNGARAVQLVGDFVLSQLQQHRDAWSGPGPVPPLFLGVQGPQGCGKSHLTALLPHYLETGHALRLASLSLDDIYSTHDDLASLASLHPTNRLVHGRGQPGTHDLQLGANCLEALRTANEPGSQGKQIKLPIFDKSKYGGEGDRSEEVVVAEGPLDVVIFEGWAAGFGALSSKELSQRYQEAKTDPQAFASSNLDYPEPFFLEHREDDLAFVNEQLRGYSAMLWRFIDCFVQLKPVKMSYVWEWRLQQEHNMKAKNGGLGMSDDEVKAFIARYMPGYELFLEGIQSDEARWKGHGLKLIVGKSREITATQEF</sequence>
<accession>A0A1Y2D727</accession>
<comment type="caution">
    <text evidence="1">The sequence shown here is derived from an EMBL/GenBank/DDBJ whole genome shotgun (WGS) entry which is preliminary data.</text>
</comment>
<dbReference type="InterPro" id="IPR027417">
    <property type="entry name" value="P-loop_NTPase"/>
</dbReference>
<evidence type="ECO:0008006" key="3">
    <source>
        <dbReference type="Google" id="ProtNLM"/>
    </source>
</evidence>
<dbReference type="PANTHER" id="PTHR10285">
    <property type="entry name" value="URIDINE KINASE"/>
    <property type="match status" value="1"/>
</dbReference>
<dbReference type="AlphaFoldDB" id="A0A1Y2D727"/>
<keyword evidence="2" id="KW-1185">Reference proteome</keyword>